<evidence type="ECO:0000313" key="2">
    <source>
        <dbReference type="Proteomes" id="UP000663848"/>
    </source>
</evidence>
<sequence>MTATTQIPYSNLTTIPIHVIVNTDPLQQMKDFVKSFNGNPTDDVTKW</sequence>
<feature type="non-terminal residue" evidence="1">
    <location>
        <position position="47"/>
    </location>
</feature>
<protein>
    <submittedName>
        <fullName evidence="1">Uncharacterized protein</fullName>
    </submittedName>
</protein>
<reference evidence="1" key="1">
    <citation type="submission" date="2021-02" db="EMBL/GenBank/DDBJ databases">
        <authorList>
            <person name="Nowell W R."/>
        </authorList>
    </citation>
    <scope>NUCLEOTIDE SEQUENCE</scope>
</reference>
<dbReference type="AlphaFoldDB" id="A0A822GIK6"/>
<dbReference type="EMBL" id="CAJOBR010100697">
    <property type="protein sequence ID" value="CAF5152331.1"/>
    <property type="molecule type" value="Genomic_DNA"/>
</dbReference>
<dbReference type="Proteomes" id="UP000663848">
    <property type="component" value="Unassembled WGS sequence"/>
</dbReference>
<organism evidence="1 2">
    <name type="scientific">Rotaria socialis</name>
    <dbReference type="NCBI Taxonomy" id="392032"/>
    <lineage>
        <taxon>Eukaryota</taxon>
        <taxon>Metazoa</taxon>
        <taxon>Spiralia</taxon>
        <taxon>Gnathifera</taxon>
        <taxon>Rotifera</taxon>
        <taxon>Eurotatoria</taxon>
        <taxon>Bdelloidea</taxon>
        <taxon>Philodinida</taxon>
        <taxon>Philodinidae</taxon>
        <taxon>Rotaria</taxon>
    </lineage>
</organism>
<evidence type="ECO:0000313" key="1">
    <source>
        <dbReference type="EMBL" id="CAF5152331.1"/>
    </source>
</evidence>
<proteinExistence type="predicted"/>
<comment type="caution">
    <text evidence="1">The sequence shown here is derived from an EMBL/GenBank/DDBJ whole genome shotgun (WGS) entry which is preliminary data.</text>
</comment>
<name>A0A822GIK6_9BILA</name>
<accession>A0A822GIK6</accession>
<gene>
    <name evidence="1" type="ORF">QYT958_LOCUS48676</name>
</gene>